<feature type="domain" description="Competence protein CoiA nuclease-like" evidence="1">
    <location>
        <begin position="85"/>
        <end position="210"/>
    </location>
</feature>
<evidence type="ECO:0000259" key="2">
    <source>
        <dbReference type="Pfam" id="PF25164"/>
    </source>
</evidence>
<evidence type="ECO:0000313" key="3">
    <source>
        <dbReference type="EMBL" id="KRM90375.1"/>
    </source>
</evidence>
<evidence type="ECO:0000313" key="4">
    <source>
        <dbReference type="Proteomes" id="UP000051131"/>
    </source>
</evidence>
<proteinExistence type="predicted"/>
<dbReference type="InterPro" id="IPR010330">
    <property type="entry name" value="CoiA_nuc"/>
</dbReference>
<accession>A0A0R2CFU9</accession>
<evidence type="ECO:0000259" key="1">
    <source>
        <dbReference type="Pfam" id="PF06054"/>
    </source>
</evidence>
<dbReference type="EMBL" id="AYZE01000015">
    <property type="protein sequence ID" value="KRM90375.1"/>
    <property type="molecule type" value="Genomic_DNA"/>
</dbReference>
<gene>
    <name evidence="3" type="ORF">FC80_GL001279</name>
</gene>
<dbReference type="AlphaFoldDB" id="A0A0R2CFU9"/>
<comment type="caution">
    <text evidence="3">The sequence shown here is derived from an EMBL/GenBank/DDBJ whole genome shotgun (WGS) entry which is preliminary data.</text>
</comment>
<dbReference type="Proteomes" id="UP000051131">
    <property type="component" value="Unassembled WGS sequence"/>
</dbReference>
<protein>
    <submittedName>
        <fullName evidence="3">Competence protein transcription factor</fullName>
    </submittedName>
</protein>
<dbReference type="STRING" id="1423729.FC80_GL001279"/>
<dbReference type="Pfam" id="PF25164">
    <property type="entry name" value="CoiA_N"/>
    <property type="match status" value="1"/>
</dbReference>
<keyword evidence="4" id="KW-1185">Reference proteome</keyword>
<dbReference type="Pfam" id="PF06054">
    <property type="entry name" value="CoiA_nuc"/>
    <property type="match status" value="1"/>
</dbReference>
<feature type="domain" description="Competence protein CoiA-like N-terminal" evidence="2">
    <location>
        <begin position="45"/>
        <end position="79"/>
    </location>
</feature>
<name>A0A0R2CFU9_9LACO</name>
<reference evidence="3 4" key="1">
    <citation type="journal article" date="2015" name="Genome Announc.">
        <title>Expanding the biotechnology potential of lactobacilli through comparative genomics of 213 strains and associated genera.</title>
        <authorList>
            <person name="Sun Z."/>
            <person name="Harris H.M."/>
            <person name="McCann A."/>
            <person name="Guo C."/>
            <person name="Argimon S."/>
            <person name="Zhang W."/>
            <person name="Yang X."/>
            <person name="Jeffery I.B."/>
            <person name="Cooney J.C."/>
            <person name="Kagawa T.F."/>
            <person name="Liu W."/>
            <person name="Song Y."/>
            <person name="Salvetti E."/>
            <person name="Wrobel A."/>
            <person name="Rasinkangas P."/>
            <person name="Parkhill J."/>
            <person name="Rea M.C."/>
            <person name="O'Sullivan O."/>
            <person name="Ritari J."/>
            <person name="Douillard F.P."/>
            <person name="Paul Ross R."/>
            <person name="Yang R."/>
            <person name="Briner A.E."/>
            <person name="Felis G.E."/>
            <person name="de Vos W.M."/>
            <person name="Barrangou R."/>
            <person name="Klaenhammer T.R."/>
            <person name="Caufield P.W."/>
            <person name="Cui Y."/>
            <person name="Zhang H."/>
            <person name="O'Toole P.W."/>
        </authorList>
    </citation>
    <scope>NUCLEOTIDE SEQUENCE [LARGE SCALE GENOMIC DNA]</scope>
    <source>
        <strain evidence="3 4">DSM 21116</strain>
    </source>
</reference>
<sequence>MNFQGTILNNYNLTSDNCVFSYRRCFFVLRAQNVNGKLIWANEALSKEDYYCPSCHKKLIIKKGNLKQTHFAHIKKNCESYSEGETDEHLKGKLEIANLFEKAGYRSELESYDEVLRQRPDIIIQNEFKKSVIEFQCAALSVKKMKERSLGYKKAKINFLWILGQHYLLKKKMTQQIAKFLLWRSSLGYYLIYYLTSKKKFRLLYGIQQTDYLPLKYRTLEFSSVVSLKEFFVQGNSVRFLKISNGERVIQLKAFEIEKLRSQGKFRNIQIKWYLVKQKIEKFRNLYFSNNYSPPIFVTKELYWKNEVIYLFFEKKVSSDQLYYKAIFECEKYMFEVPIIDRERIARTHVKIFLDSLKNGRLD</sequence>
<organism evidence="3 4">
    <name type="scientific">Liquorilactobacillus cacaonum DSM 21116</name>
    <dbReference type="NCBI Taxonomy" id="1423729"/>
    <lineage>
        <taxon>Bacteria</taxon>
        <taxon>Bacillati</taxon>
        <taxon>Bacillota</taxon>
        <taxon>Bacilli</taxon>
        <taxon>Lactobacillales</taxon>
        <taxon>Lactobacillaceae</taxon>
        <taxon>Liquorilactobacillus</taxon>
    </lineage>
</organism>
<dbReference type="PATRIC" id="fig|1423729.3.peg.1299"/>
<dbReference type="InterPro" id="IPR057253">
    <property type="entry name" value="CoiA-like_N"/>
</dbReference>